<protein>
    <submittedName>
        <fullName evidence="1">Uncharacterized protein</fullName>
    </submittedName>
</protein>
<evidence type="ECO:0000313" key="1">
    <source>
        <dbReference type="EMBL" id="AQQ67363.1"/>
    </source>
</evidence>
<dbReference type="KEGG" id="maga:Mag101_06740"/>
<proteinExistence type="predicted"/>
<accession>A0A1Q2M3Q8</accession>
<keyword evidence="2" id="KW-1185">Reference proteome</keyword>
<dbReference type="SUPFAM" id="SSF55718">
    <property type="entry name" value="SCP-like"/>
    <property type="match status" value="1"/>
</dbReference>
<gene>
    <name evidence="1" type="ORF">Mag101_06740</name>
</gene>
<dbReference type="OrthoDB" id="9809312at2"/>
<dbReference type="Gene3D" id="3.30.1050.10">
    <property type="entry name" value="SCP2 sterol-binding domain"/>
    <property type="match status" value="1"/>
</dbReference>
<reference evidence="1" key="1">
    <citation type="submission" date="2017-02" db="EMBL/GenBank/DDBJ databases">
        <title>Genome of Microbulbifer agarilyticus GP101.</title>
        <authorList>
            <person name="Jung J."/>
            <person name="Bae S.S."/>
            <person name="Baek K."/>
        </authorList>
    </citation>
    <scope>NUCLEOTIDE SEQUENCE [LARGE SCALE GENOMIC DNA]</scope>
    <source>
        <strain evidence="1">GP101</strain>
    </source>
</reference>
<dbReference type="AlphaFoldDB" id="A0A1Q2M3Q8"/>
<organism evidence="1 2">
    <name type="scientific">Microbulbifer agarilyticus</name>
    <dbReference type="NCBI Taxonomy" id="260552"/>
    <lineage>
        <taxon>Bacteria</taxon>
        <taxon>Pseudomonadati</taxon>
        <taxon>Pseudomonadota</taxon>
        <taxon>Gammaproteobacteria</taxon>
        <taxon>Cellvibrionales</taxon>
        <taxon>Microbulbiferaceae</taxon>
        <taxon>Microbulbifer</taxon>
    </lineage>
</organism>
<dbReference type="RefSeq" id="WP_077402521.1">
    <property type="nucleotide sequence ID" value="NZ_CP019650.1"/>
</dbReference>
<evidence type="ECO:0000313" key="2">
    <source>
        <dbReference type="Proteomes" id="UP000188219"/>
    </source>
</evidence>
<name>A0A1Q2M3Q8_9GAMM</name>
<dbReference type="STRING" id="260552.Mag101_06740"/>
<dbReference type="InterPro" id="IPR036527">
    <property type="entry name" value="SCP2_sterol-bd_dom_sf"/>
</dbReference>
<sequence>MLLPAHILERLRQLTCLPQITRVQFRLPDGSDFYLQVQRKSASESLAEGDRAAIEAKQVEGLAASSDLDLEMSYDTLQDIIGGRLSARHAFLLGDIRYTGNRELAAALADLFAVH</sequence>
<dbReference type="EMBL" id="CP019650">
    <property type="protein sequence ID" value="AQQ67363.1"/>
    <property type="molecule type" value="Genomic_DNA"/>
</dbReference>
<dbReference type="Proteomes" id="UP000188219">
    <property type="component" value="Chromosome"/>
</dbReference>